<protein>
    <submittedName>
        <fullName evidence="3">Uncharacterized protein</fullName>
    </submittedName>
</protein>
<feature type="coiled-coil region" evidence="1">
    <location>
        <begin position="72"/>
        <end position="152"/>
    </location>
</feature>
<keyword evidence="1" id="KW-0175">Coiled coil</keyword>
<proteinExistence type="predicted"/>
<comment type="caution">
    <text evidence="3">The sequence shown here is derived from an EMBL/GenBank/DDBJ whole genome shotgun (WGS) entry which is preliminary data.</text>
</comment>
<evidence type="ECO:0000256" key="1">
    <source>
        <dbReference type="SAM" id="Coils"/>
    </source>
</evidence>
<feature type="region of interest" description="Disordered" evidence="2">
    <location>
        <begin position="25"/>
        <end position="49"/>
    </location>
</feature>
<dbReference type="SUPFAM" id="SSF57997">
    <property type="entry name" value="Tropomyosin"/>
    <property type="match status" value="1"/>
</dbReference>
<dbReference type="AlphaFoldDB" id="A0A849ICB4"/>
<dbReference type="Proteomes" id="UP000564885">
    <property type="component" value="Unassembled WGS sequence"/>
</dbReference>
<evidence type="ECO:0000313" key="4">
    <source>
        <dbReference type="Proteomes" id="UP000564885"/>
    </source>
</evidence>
<evidence type="ECO:0000256" key="2">
    <source>
        <dbReference type="SAM" id="MobiDB-lite"/>
    </source>
</evidence>
<keyword evidence="4" id="KW-1185">Reference proteome</keyword>
<gene>
    <name evidence="3" type="ORF">HJG44_14610</name>
</gene>
<name>A0A849ICB4_9HYPH</name>
<reference evidence="3 4" key="1">
    <citation type="submission" date="2020-04" db="EMBL/GenBank/DDBJ databases">
        <title>Enterovirga sp. isolate from soil.</title>
        <authorList>
            <person name="Chea S."/>
            <person name="Kim D.-U."/>
        </authorList>
    </citation>
    <scope>NUCLEOTIDE SEQUENCE [LARGE SCALE GENOMIC DNA]</scope>
    <source>
        <strain evidence="3 4">DB1703</strain>
    </source>
</reference>
<sequence length="166" mass="19066">MRSESTARQDRQDELGDLARQIASQLKNDQVRPENVLRPNFPRPPAPRPDQVAAINAILKASEPMSTRREQVLLAERRAAEAEDKVEALKRHLIETEDRLAAALDALDRERRRNEELERRSAEMLDRTQAMITDASERLQAAEKRASLAEEYLTTLQTMIRERLEA</sequence>
<evidence type="ECO:0000313" key="3">
    <source>
        <dbReference type="EMBL" id="NNM73617.1"/>
    </source>
</evidence>
<accession>A0A849ICB4</accession>
<dbReference type="EMBL" id="JABEPP010000004">
    <property type="protein sequence ID" value="NNM73617.1"/>
    <property type="molecule type" value="Genomic_DNA"/>
</dbReference>
<organism evidence="3 4">
    <name type="scientific">Enterovirga aerilata</name>
    <dbReference type="NCBI Taxonomy" id="2730920"/>
    <lineage>
        <taxon>Bacteria</taxon>
        <taxon>Pseudomonadati</taxon>
        <taxon>Pseudomonadota</taxon>
        <taxon>Alphaproteobacteria</taxon>
        <taxon>Hyphomicrobiales</taxon>
        <taxon>Methylobacteriaceae</taxon>
        <taxon>Enterovirga</taxon>
    </lineage>
</organism>
<dbReference type="RefSeq" id="WP_171219118.1">
    <property type="nucleotide sequence ID" value="NZ_JABEPP010000004.1"/>
</dbReference>